<organism evidence="3 4">
    <name type="scientific">Cristinia sonorae</name>
    <dbReference type="NCBI Taxonomy" id="1940300"/>
    <lineage>
        <taxon>Eukaryota</taxon>
        <taxon>Fungi</taxon>
        <taxon>Dikarya</taxon>
        <taxon>Basidiomycota</taxon>
        <taxon>Agaricomycotina</taxon>
        <taxon>Agaricomycetes</taxon>
        <taxon>Agaricomycetidae</taxon>
        <taxon>Agaricales</taxon>
        <taxon>Pleurotineae</taxon>
        <taxon>Stephanosporaceae</taxon>
        <taxon>Cristinia</taxon>
    </lineage>
</organism>
<name>A0A8K0UHD1_9AGAR</name>
<evidence type="ECO:0000313" key="3">
    <source>
        <dbReference type="EMBL" id="KAH8091824.1"/>
    </source>
</evidence>
<reference evidence="3" key="1">
    <citation type="journal article" date="2021" name="New Phytol.">
        <title>Evolutionary innovations through gain and loss of genes in the ectomycorrhizal Boletales.</title>
        <authorList>
            <person name="Wu G."/>
            <person name="Miyauchi S."/>
            <person name="Morin E."/>
            <person name="Kuo A."/>
            <person name="Drula E."/>
            <person name="Varga T."/>
            <person name="Kohler A."/>
            <person name="Feng B."/>
            <person name="Cao Y."/>
            <person name="Lipzen A."/>
            <person name="Daum C."/>
            <person name="Hundley H."/>
            <person name="Pangilinan J."/>
            <person name="Johnson J."/>
            <person name="Barry K."/>
            <person name="LaButti K."/>
            <person name="Ng V."/>
            <person name="Ahrendt S."/>
            <person name="Min B."/>
            <person name="Choi I.G."/>
            <person name="Park H."/>
            <person name="Plett J.M."/>
            <person name="Magnuson J."/>
            <person name="Spatafora J.W."/>
            <person name="Nagy L.G."/>
            <person name="Henrissat B."/>
            <person name="Grigoriev I.V."/>
            <person name="Yang Z.L."/>
            <person name="Xu J."/>
            <person name="Martin F.M."/>
        </authorList>
    </citation>
    <scope>NUCLEOTIDE SEQUENCE</scope>
    <source>
        <strain evidence="3">KKN 215</strain>
    </source>
</reference>
<feature type="compositionally biased region" description="Low complexity" evidence="1">
    <location>
        <begin position="1038"/>
        <end position="1049"/>
    </location>
</feature>
<dbReference type="EMBL" id="JAEVFJ010000034">
    <property type="protein sequence ID" value="KAH8091824.1"/>
    <property type="molecule type" value="Genomic_DNA"/>
</dbReference>
<dbReference type="OrthoDB" id="312874at2759"/>
<dbReference type="Pfam" id="PF17667">
    <property type="entry name" value="Pkinase_fungal"/>
    <property type="match status" value="1"/>
</dbReference>
<feature type="domain" description="Fungal-type protein kinase" evidence="2">
    <location>
        <begin position="289"/>
        <end position="682"/>
    </location>
</feature>
<proteinExistence type="predicted"/>
<evidence type="ECO:0000256" key="1">
    <source>
        <dbReference type="SAM" id="MobiDB-lite"/>
    </source>
</evidence>
<dbReference type="PANTHER" id="PTHR38248">
    <property type="entry name" value="FUNK1 6"/>
    <property type="match status" value="1"/>
</dbReference>
<dbReference type="AlphaFoldDB" id="A0A8K0UHD1"/>
<accession>A0A8K0UHD1</accession>
<dbReference type="Proteomes" id="UP000813824">
    <property type="component" value="Unassembled WGS sequence"/>
</dbReference>
<protein>
    <recommendedName>
        <fullName evidence="2">Fungal-type protein kinase domain-containing protein</fullName>
    </recommendedName>
</protein>
<feature type="region of interest" description="Disordered" evidence="1">
    <location>
        <begin position="563"/>
        <end position="592"/>
    </location>
</feature>
<gene>
    <name evidence="3" type="ORF">BXZ70DRAFT_1067204</name>
</gene>
<evidence type="ECO:0000259" key="2">
    <source>
        <dbReference type="Pfam" id="PF17667"/>
    </source>
</evidence>
<evidence type="ECO:0000313" key="4">
    <source>
        <dbReference type="Proteomes" id="UP000813824"/>
    </source>
</evidence>
<dbReference type="PANTHER" id="PTHR38248:SF2">
    <property type="entry name" value="FUNK1 11"/>
    <property type="match status" value="1"/>
</dbReference>
<sequence length="1074" mass="120918">MARRVEDEVPGNFRIVDAKLFYATLLPVDNALVDDATTRFLNNKGLRELQAFPQQGLEVNMYSPYVNISNKISRLLGNLKPHSHWITRPNNHPKSLDEDSSVLRPDVACALGDMTAFFAALDVLESLTSRDKGLHPSFLAQAQKLGTIVANFAEGQDEYYRSSPNPDPNKQNNDPITHQVAELRGHIDSLKNLHGSGSSEGEIGEHLHDRLQEVLTKGKSLLEKIDENIKRSPPNDPTQELQTCTRDAVRYLYQSLPVVKYYGLSIGGLRPIGVRTGLNRIKDLERIATLWWLRIVVPVEMKPTFNPKSVQVGSAQLLRYMRLVLRNQLDRRFVFGILICGHFMRVFFCDRSGLLTTTEWIDLHNSNDTKTFVHVTLAFSSLDVFKLGWDETMKLRLQSVSSPSTLDFKYSTDPSVRLENYGSSSYETQWAIFVPDAKESKTGKWYVTVRALSLSEAEVMAGRATLVWMVKELNEDWHTVKEDGSGVVMVLKSAWNRADALFPTEKELLGEAPLEHVVDVQCSVPVGMKTLQTSDDQQSPAIRGTILGNEGMWEKGLGLETARQKGKRKASIGDSEEVGDVSSHRTLAQRRDGTQSTLISRVLTRTVMRTYGWPIKYFKDRVELVTTLRDNVIGLQSLYYQRGVAHRDASTGNVIISAVDGEVANTQGVLIDLDHAKVTTARCQRDADMEGFGPFRLSLKTLFKSFQDPDLASKLWRRCQGDASRAMILVQLSASHVKALLTPTKIDNSKWDDIQKELRSILSLSPLDLDFDIESHFSEGMNWPPSWMSSEPRRNTGVKTGTPPFMSYEVLVPHHYPLSYPSLRTDLVDSRPVHGAIHDIESLYWIFLYLCLTRAGPGGKRRVEFDEDPTVFDMDDPVTKLHTIVWRLFDNPKHEHIAMNKRNLFVDPASLENFLIPAMHPYFGPLHQLLIDWWSLLRSSYEVYDDIEQGLIHMKVIKLLDNAIEDLKKRQVDELDGDEVKLWAKAELERRQADLERYRRFPYSYDSSLAPQTIVEISSLAASPKAAPGVRVPASKVTPSSPGSPTPSGRPMKRRHLGSGGASESSQLDGLGGM</sequence>
<keyword evidence="4" id="KW-1185">Reference proteome</keyword>
<comment type="caution">
    <text evidence="3">The sequence shown here is derived from an EMBL/GenBank/DDBJ whole genome shotgun (WGS) entry which is preliminary data.</text>
</comment>
<dbReference type="InterPro" id="IPR040976">
    <property type="entry name" value="Pkinase_fungal"/>
</dbReference>
<feature type="region of interest" description="Disordered" evidence="1">
    <location>
        <begin position="1028"/>
        <end position="1074"/>
    </location>
</feature>